<gene>
    <name evidence="2" type="ORF">SDJN03_04028</name>
</gene>
<evidence type="ECO:0000313" key="3">
    <source>
        <dbReference type="Proteomes" id="UP000685013"/>
    </source>
</evidence>
<evidence type="ECO:0000256" key="1">
    <source>
        <dbReference type="SAM" id="MobiDB-lite"/>
    </source>
</evidence>
<protein>
    <submittedName>
        <fullName evidence="2">Uncharacterized protein</fullName>
    </submittedName>
</protein>
<accession>A0AAV6NUG2</accession>
<evidence type="ECO:0000313" key="2">
    <source>
        <dbReference type="EMBL" id="KAG6603419.1"/>
    </source>
</evidence>
<feature type="compositionally biased region" description="Basic residues" evidence="1">
    <location>
        <begin position="90"/>
        <end position="102"/>
    </location>
</feature>
<feature type="region of interest" description="Disordered" evidence="1">
    <location>
        <begin position="84"/>
        <end position="114"/>
    </location>
</feature>
<dbReference type="Proteomes" id="UP000685013">
    <property type="component" value="Chromosome 3"/>
</dbReference>
<sequence length="144" mass="16666">MNKEKDKGVKEQEQEQEFRSFSFIFRLSNSKRKRKAIRLGVVQSARRREINEWHAALSFLMNEWHAALSLIKKGYGVLDNEENMRERGKASKQRVKSGSQRKGKGERGYKRVQSSPLQEYIGRAVKEGRQAAEHASFLQLQAGE</sequence>
<dbReference type="EMBL" id="JAGKQH010000003">
    <property type="protein sequence ID" value="KAG6603419.1"/>
    <property type="molecule type" value="Genomic_DNA"/>
</dbReference>
<keyword evidence="3" id="KW-1185">Reference proteome</keyword>
<name>A0AAV6NUG2_9ROSI</name>
<dbReference type="AlphaFoldDB" id="A0AAV6NUG2"/>
<proteinExistence type="predicted"/>
<reference evidence="2 3" key="1">
    <citation type="journal article" date="2021" name="Hortic Res">
        <title>The domestication of Cucurbita argyrosperma as revealed by the genome of its wild relative.</title>
        <authorList>
            <person name="Barrera-Redondo J."/>
            <person name="Sanchez-de la Vega G."/>
            <person name="Aguirre-Liguori J.A."/>
            <person name="Castellanos-Morales G."/>
            <person name="Gutierrez-Guerrero Y.T."/>
            <person name="Aguirre-Dugua X."/>
            <person name="Aguirre-Planter E."/>
            <person name="Tenaillon M.I."/>
            <person name="Lira-Saade R."/>
            <person name="Eguiarte L.E."/>
        </authorList>
    </citation>
    <scope>NUCLEOTIDE SEQUENCE [LARGE SCALE GENOMIC DNA]</scope>
    <source>
        <strain evidence="2">JBR-2021</strain>
    </source>
</reference>
<comment type="caution">
    <text evidence="2">The sequence shown here is derived from an EMBL/GenBank/DDBJ whole genome shotgun (WGS) entry which is preliminary data.</text>
</comment>
<organism evidence="2 3">
    <name type="scientific">Cucurbita argyrosperma subsp. sororia</name>
    <dbReference type="NCBI Taxonomy" id="37648"/>
    <lineage>
        <taxon>Eukaryota</taxon>
        <taxon>Viridiplantae</taxon>
        <taxon>Streptophyta</taxon>
        <taxon>Embryophyta</taxon>
        <taxon>Tracheophyta</taxon>
        <taxon>Spermatophyta</taxon>
        <taxon>Magnoliopsida</taxon>
        <taxon>eudicotyledons</taxon>
        <taxon>Gunneridae</taxon>
        <taxon>Pentapetalae</taxon>
        <taxon>rosids</taxon>
        <taxon>fabids</taxon>
        <taxon>Cucurbitales</taxon>
        <taxon>Cucurbitaceae</taxon>
        <taxon>Cucurbiteae</taxon>
        <taxon>Cucurbita</taxon>
    </lineage>
</organism>
<feature type="non-terminal residue" evidence="2">
    <location>
        <position position="1"/>
    </location>
</feature>